<evidence type="ECO:0000313" key="12">
    <source>
        <dbReference type="Proteomes" id="UP000239649"/>
    </source>
</evidence>
<sequence length="947" mass="99272">MQNLMGAVSASAAPLQRRSTSTPVAAKQRAVAAVARQLRRQPQLAPARLQPSRTLEAAASSSSGGSWLDDPIEARPPVAPAPSLYSEDLAPVPPEGRTFSAWDMASLWVGLVVSVCSWYLAGGLVELGMSWSQGVACILLANLIVLLPMILVGHAGTKYGVPFPVLARAAFGTRGAVLPAVLRGLVAAGWFGINTWLGGAAIHQMLDTLMGGSLAGGAVVSWLGITAAQAACFLAFWAMQLGILLRGMEGIRLLEKYSAPVLIALTTALLLWAVGAAGGLGPMLSTPSRFATWQELAPVFLSCLSPQIGYWATLTLNICDFSRYARSQRAQAVGQAVGLPLFQAAFCFAGLAVTSATVVMYGHPISDPIALLSKVKGAWAIAGALVGLVLATLTTNIAANVVAPANAFVALAPSRFSFAGGAVLTSVLGLACRPWALISSTSSFLGWLVGLLARCAAVAPPARSRASAALLAFSLRYLGHNVSPSVMAAHPSDPSLPSLPGDVLERVVHHLALPCDEEGLPAPRFPQPAPRQAVTWGLAEGAQPEVLLTCKALWEAGRGVLHSCARVARPGGQAPAPAAAYIEPLQQHRGTLQHLELDVMSWPAGASIAACVAAVDPARLRGLTIYASPTTFAEAQLQLPAFSALETLDLNVGQEGAAAALPPSLRRLSMHCCRADAGLAARLTPLTRLRTLRIECWDIDPGVQLPAVHTLQLRISGSSDEPEPVALPALSASDVRIAGALQDIGDGPFCLQLSGSGELLGASSGRLTRLVLTGWGLEEPPAALGCPGLQVMELGQCEHRWLQPATLQQLSGLTRLSLQSSFEAAKAAADFSCLPQLQELCLAAEGLQELPAGVSGLHRLRVLDLSGNSLTALPPGPYLRRLRSLSLASNRFEQLPPALAEATALEELDLTLCRLQPTELSLAVLRKLPRLRTVHYQLGLHCTRAHL</sequence>
<dbReference type="InterPro" id="IPR032675">
    <property type="entry name" value="LRR_dom_sf"/>
</dbReference>
<gene>
    <name evidence="11" type="ORF">C2E20_4059</name>
</gene>
<dbReference type="Pfam" id="PF00560">
    <property type="entry name" value="LRR_1"/>
    <property type="match status" value="1"/>
</dbReference>
<protein>
    <submittedName>
        <fullName evidence="11">Permease</fullName>
    </submittedName>
</protein>
<dbReference type="STRING" id="554055.A0A2P6VFE9"/>
<keyword evidence="8 10" id="KW-0472">Membrane</keyword>
<evidence type="ECO:0000256" key="7">
    <source>
        <dbReference type="ARBA" id="ARBA00022989"/>
    </source>
</evidence>
<reference evidence="11 12" key="1">
    <citation type="journal article" date="2018" name="Plant J.">
        <title>Genome sequences of Chlorella sorokiniana UTEX 1602 and Micractinium conductrix SAG 241.80: implications to maltose excretion by a green alga.</title>
        <authorList>
            <person name="Arriola M.B."/>
            <person name="Velmurugan N."/>
            <person name="Zhang Y."/>
            <person name="Plunkett M.H."/>
            <person name="Hondzo H."/>
            <person name="Barney B.M."/>
        </authorList>
    </citation>
    <scope>NUCLEOTIDE SEQUENCE [LARGE SCALE GENOMIC DNA]</scope>
    <source>
        <strain evidence="11 12">SAG 241.80</strain>
    </source>
</reference>
<organism evidence="11 12">
    <name type="scientific">Micractinium conductrix</name>
    <dbReference type="NCBI Taxonomy" id="554055"/>
    <lineage>
        <taxon>Eukaryota</taxon>
        <taxon>Viridiplantae</taxon>
        <taxon>Chlorophyta</taxon>
        <taxon>core chlorophytes</taxon>
        <taxon>Trebouxiophyceae</taxon>
        <taxon>Chlorellales</taxon>
        <taxon>Chlorellaceae</taxon>
        <taxon>Chlorella clade</taxon>
        <taxon>Micractinium</taxon>
    </lineage>
</organism>
<feature type="transmembrane region" description="Helical" evidence="10">
    <location>
        <begin position="257"/>
        <end position="279"/>
    </location>
</feature>
<keyword evidence="5 10" id="KW-0812">Transmembrane</keyword>
<feature type="region of interest" description="Disordered" evidence="9">
    <location>
        <begin position="1"/>
        <end position="28"/>
    </location>
</feature>
<feature type="transmembrane region" description="Helical" evidence="10">
    <location>
        <begin position="131"/>
        <end position="155"/>
    </location>
</feature>
<dbReference type="Proteomes" id="UP000239649">
    <property type="component" value="Unassembled WGS sequence"/>
</dbReference>
<dbReference type="InterPro" id="IPR045225">
    <property type="entry name" value="Uracil/uridine/allantoin_perm"/>
</dbReference>
<evidence type="ECO:0000256" key="1">
    <source>
        <dbReference type="ARBA" id="ARBA00004141"/>
    </source>
</evidence>
<dbReference type="AlphaFoldDB" id="A0A2P6VFE9"/>
<evidence type="ECO:0000256" key="10">
    <source>
        <dbReference type="SAM" id="Phobius"/>
    </source>
</evidence>
<dbReference type="InterPro" id="IPR001611">
    <property type="entry name" value="Leu-rich_rpt"/>
</dbReference>
<dbReference type="GO" id="GO:0015205">
    <property type="term" value="F:nucleobase transmembrane transporter activity"/>
    <property type="evidence" value="ECO:0007669"/>
    <property type="project" value="TreeGrafter"/>
</dbReference>
<dbReference type="Gene3D" id="3.80.10.10">
    <property type="entry name" value="Ribonuclease Inhibitor"/>
    <property type="match status" value="1"/>
</dbReference>
<keyword evidence="7 10" id="KW-1133">Transmembrane helix</keyword>
<feature type="transmembrane region" description="Helical" evidence="10">
    <location>
        <begin position="176"/>
        <end position="199"/>
    </location>
</feature>
<evidence type="ECO:0000256" key="9">
    <source>
        <dbReference type="SAM" id="MobiDB-lite"/>
    </source>
</evidence>
<feature type="transmembrane region" description="Helical" evidence="10">
    <location>
        <begin position="219"/>
        <end position="245"/>
    </location>
</feature>
<dbReference type="SUPFAM" id="SSF52058">
    <property type="entry name" value="L domain-like"/>
    <property type="match status" value="1"/>
</dbReference>
<dbReference type="Gene3D" id="1.10.4160.10">
    <property type="entry name" value="Hydantoin permease"/>
    <property type="match status" value="1"/>
</dbReference>
<dbReference type="PROSITE" id="PS51450">
    <property type="entry name" value="LRR"/>
    <property type="match status" value="1"/>
</dbReference>
<dbReference type="PANTHER" id="PTHR30618:SF0">
    <property type="entry name" value="PURINE-URACIL PERMEASE NCS1"/>
    <property type="match status" value="1"/>
</dbReference>
<dbReference type="GO" id="GO:0005930">
    <property type="term" value="C:axoneme"/>
    <property type="evidence" value="ECO:0007669"/>
    <property type="project" value="UniProtKB-SubCell"/>
</dbReference>
<evidence type="ECO:0000313" key="11">
    <source>
        <dbReference type="EMBL" id="PSC72799.1"/>
    </source>
</evidence>
<dbReference type="EMBL" id="LHPF02000009">
    <property type="protein sequence ID" value="PSC72799.1"/>
    <property type="molecule type" value="Genomic_DNA"/>
</dbReference>
<evidence type="ECO:0000256" key="2">
    <source>
        <dbReference type="ARBA" id="ARBA00004430"/>
    </source>
</evidence>
<keyword evidence="12" id="KW-1185">Reference proteome</keyword>
<feature type="transmembrane region" description="Helical" evidence="10">
    <location>
        <begin position="381"/>
        <end position="403"/>
    </location>
</feature>
<dbReference type="PANTHER" id="PTHR30618">
    <property type="entry name" value="NCS1 FAMILY PURINE/PYRIMIDINE TRANSPORTER"/>
    <property type="match status" value="1"/>
</dbReference>
<evidence type="ECO:0000256" key="3">
    <source>
        <dbReference type="ARBA" id="ARBA00008974"/>
    </source>
</evidence>
<comment type="subcellular location">
    <subcellularLocation>
        <location evidence="2">Cytoplasm</location>
        <location evidence="2">Cytoskeleton</location>
        <location evidence="2">Cilium axoneme</location>
    </subcellularLocation>
    <subcellularLocation>
        <location evidence="1">Membrane</location>
        <topology evidence="1">Multi-pass membrane protein</topology>
    </subcellularLocation>
</comment>
<feature type="transmembrane region" description="Helical" evidence="10">
    <location>
        <begin position="339"/>
        <end position="361"/>
    </location>
</feature>
<name>A0A2P6VFE9_9CHLO</name>
<dbReference type="SMART" id="SM00369">
    <property type="entry name" value="LRR_TYP"/>
    <property type="match status" value="3"/>
</dbReference>
<evidence type="ECO:0000256" key="4">
    <source>
        <dbReference type="ARBA" id="ARBA00022614"/>
    </source>
</evidence>
<dbReference type="OrthoDB" id="2018619at2759"/>
<dbReference type="GO" id="GO:0005886">
    <property type="term" value="C:plasma membrane"/>
    <property type="evidence" value="ECO:0007669"/>
    <property type="project" value="TreeGrafter"/>
</dbReference>
<evidence type="ECO:0000256" key="8">
    <source>
        <dbReference type="ARBA" id="ARBA00023136"/>
    </source>
</evidence>
<keyword evidence="4" id="KW-0433">Leucine-rich repeat</keyword>
<feature type="transmembrane region" description="Helical" evidence="10">
    <location>
        <begin position="299"/>
        <end position="319"/>
    </location>
</feature>
<feature type="transmembrane region" description="Helical" evidence="10">
    <location>
        <begin position="105"/>
        <end position="125"/>
    </location>
</feature>
<keyword evidence="6" id="KW-0677">Repeat</keyword>
<comment type="caution">
    <text evidence="11">The sequence shown here is derived from an EMBL/GenBank/DDBJ whole genome shotgun (WGS) entry which is preliminary data.</text>
</comment>
<feature type="transmembrane region" description="Helical" evidence="10">
    <location>
        <begin position="415"/>
        <end position="438"/>
    </location>
</feature>
<evidence type="ECO:0000256" key="6">
    <source>
        <dbReference type="ARBA" id="ARBA00022737"/>
    </source>
</evidence>
<evidence type="ECO:0000256" key="5">
    <source>
        <dbReference type="ARBA" id="ARBA00022692"/>
    </source>
</evidence>
<proteinExistence type="inferred from homology"/>
<dbReference type="Pfam" id="PF02133">
    <property type="entry name" value="Transp_cyt_pur"/>
    <property type="match status" value="1"/>
</dbReference>
<dbReference type="InterPro" id="IPR001248">
    <property type="entry name" value="Pur-cyt_permease"/>
</dbReference>
<accession>A0A2P6VFE9</accession>
<comment type="similarity">
    <text evidence="3">Belongs to the purine-cytosine permease (2.A.39) family.</text>
</comment>
<dbReference type="InterPro" id="IPR003591">
    <property type="entry name" value="Leu-rich_rpt_typical-subtyp"/>
</dbReference>